<evidence type="ECO:0000313" key="1">
    <source>
        <dbReference type="EMBL" id="KAG0580557.1"/>
    </source>
</evidence>
<name>A0A8T0IC87_CERPU</name>
<accession>A0A8T0IC87</accession>
<dbReference type="Proteomes" id="UP000822688">
    <property type="component" value="Chromosome 4"/>
</dbReference>
<dbReference type="EMBL" id="CM026424">
    <property type="protein sequence ID" value="KAG0580557.1"/>
    <property type="molecule type" value="Genomic_DNA"/>
</dbReference>
<keyword evidence="2" id="KW-1185">Reference proteome</keyword>
<comment type="caution">
    <text evidence="1">The sequence shown here is derived from an EMBL/GenBank/DDBJ whole genome shotgun (WGS) entry which is preliminary data.</text>
</comment>
<reference evidence="1" key="1">
    <citation type="submission" date="2020-06" db="EMBL/GenBank/DDBJ databases">
        <title>WGS assembly of Ceratodon purpureus strain R40.</title>
        <authorList>
            <person name="Carey S.B."/>
            <person name="Jenkins J."/>
            <person name="Shu S."/>
            <person name="Lovell J.T."/>
            <person name="Sreedasyam A."/>
            <person name="Maumus F."/>
            <person name="Tiley G.P."/>
            <person name="Fernandez-Pozo N."/>
            <person name="Barry K."/>
            <person name="Chen C."/>
            <person name="Wang M."/>
            <person name="Lipzen A."/>
            <person name="Daum C."/>
            <person name="Saski C.A."/>
            <person name="Payton A.C."/>
            <person name="Mcbreen J.C."/>
            <person name="Conrad R.E."/>
            <person name="Kollar L.M."/>
            <person name="Olsson S."/>
            <person name="Huttunen S."/>
            <person name="Landis J.B."/>
            <person name="Wickett N.J."/>
            <person name="Johnson M.G."/>
            <person name="Rensing S.A."/>
            <person name="Grimwood J."/>
            <person name="Schmutz J."/>
            <person name="Mcdaniel S.F."/>
        </authorList>
    </citation>
    <scope>NUCLEOTIDE SEQUENCE</scope>
    <source>
        <strain evidence="1">R40</strain>
    </source>
</reference>
<evidence type="ECO:0000313" key="2">
    <source>
        <dbReference type="Proteomes" id="UP000822688"/>
    </source>
</evidence>
<sequence length="201" mass="22907">MFPSLHIQSCRSLHGRKLLIFWEGMIQHRQPFVGNFLKRLRTRCCCGSAVLGLGPWKKMGSQKLVDWPELQRRKFRKLTDVKGEGSAGCYWKPESKTNATFDAVCTSIGAPLGTSAALQMTISEEHGIKHDGLDKLLRAMPSVKRFYWVVPALIFEDFKKQRFKNKDSELRIQAISDPVSRVEQWALELPLNHFHPGAVQS</sequence>
<proteinExistence type="predicted"/>
<protein>
    <submittedName>
        <fullName evidence="1">Uncharacterized protein</fullName>
    </submittedName>
</protein>
<gene>
    <name evidence="1" type="ORF">KC19_4G182200</name>
</gene>
<dbReference type="AlphaFoldDB" id="A0A8T0IC87"/>
<organism evidence="1 2">
    <name type="scientific">Ceratodon purpureus</name>
    <name type="common">Fire moss</name>
    <name type="synonym">Dicranum purpureum</name>
    <dbReference type="NCBI Taxonomy" id="3225"/>
    <lineage>
        <taxon>Eukaryota</taxon>
        <taxon>Viridiplantae</taxon>
        <taxon>Streptophyta</taxon>
        <taxon>Embryophyta</taxon>
        <taxon>Bryophyta</taxon>
        <taxon>Bryophytina</taxon>
        <taxon>Bryopsida</taxon>
        <taxon>Dicranidae</taxon>
        <taxon>Pseudoditrichales</taxon>
        <taxon>Ditrichaceae</taxon>
        <taxon>Ceratodon</taxon>
    </lineage>
</organism>